<feature type="transmembrane region" description="Helical" evidence="8">
    <location>
        <begin position="261"/>
        <end position="287"/>
    </location>
</feature>
<name>A0A103R5K8_9BURK</name>
<evidence type="ECO:0000256" key="1">
    <source>
        <dbReference type="ARBA" id="ARBA00004651"/>
    </source>
</evidence>
<proteinExistence type="inferred from homology"/>
<keyword evidence="6 8" id="KW-1133">Transmembrane helix</keyword>
<keyword evidence="7 8" id="KW-0472">Membrane</keyword>
<dbReference type="Pfam" id="PF00528">
    <property type="entry name" value="BPD_transp_1"/>
    <property type="match status" value="2"/>
</dbReference>
<accession>A0A103R5K8</accession>
<gene>
    <name evidence="10" type="ORF">WJ33_31175</name>
</gene>
<dbReference type="SUPFAM" id="SSF161098">
    <property type="entry name" value="MetI-like"/>
    <property type="match status" value="2"/>
</dbReference>
<dbReference type="GO" id="GO:0055085">
    <property type="term" value="P:transmembrane transport"/>
    <property type="evidence" value="ECO:0007669"/>
    <property type="project" value="InterPro"/>
</dbReference>
<feature type="domain" description="ABC transmembrane type-1" evidence="9">
    <location>
        <begin position="410"/>
        <end position="598"/>
    </location>
</feature>
<dbReference type="PANTHER" id="PTHR42929:SF1">
    <property type="entry name" value="INNER MEMBRANE ABC TRANSPORTER PERMEASE PROTEIN YDCU-RELATED"/>
    <property type="match status" value="1"/>
</dbReference>
<reference evidence="10 11" key="1">
    <citation type="submission" date="2015-11" db="EMBL/GenBank/DDBJ databases">
        <title>Expanding the genomic diversity of Burkholderia species for the development of highly accurate diagnostics.</title>
        <authorList>
            <person name="Sahl J."/>
            <person name="Keim P."/>
            <person name="Wagner D."/>
        </authorList>
    </citation>
    <scope>NUCLEOTIDE SEQUENCE [LARGE SCALE GENOMIC DNA]</scope>
    <source>
        <strain evidence="10 11">MSMB2036</strain>
    </source>
</reference>
<dbReference type="Gene3D" id="1.10.3720.10">
    <property type="entry name" value="MetI-like"/>
    <property type="match status" value="2"/>
</dbReference>
<dbReference type="InterPro" id="IPR000515">
    <property type="entry name" value="MetI-like"/>
</dbReference>
<feature type="transmembrane region" description="Helical" evidence="8">
    <location>
        <begin position="208"/>
        <end position="234"/>
    </location>
</feature>
<evidence type="ECO:0000256" key="7">
    <source>
        <dbReference type="ARBA" id="ARBA00023136"/>
    </source>
</evidence>
<feature type="transmembrane region" description="Helical" evidence="8">
    <location>
        <begin position="582"/>
        <end position="601"/>
    </location>
</feature>
<dbReference type="CDD" id="cd06261">
    <property type="entry name" value="TM_PBP2"/>
    <property type="match status" value="2"/>
</dbReference>
<comment type="caution">
    <text evidence="10">The sequence shown here is derived from an EMBL/GenBank/DDBJ whole genome shotgun (WGS) entry which is preliminary data.</text>
</comment>
<comment type="subcellular location">
    <subcellularLocation>
        <location evidence="1 8">Cell membrane</location>
        <topology evidence="1 8">Multi-pass membrane protein</topology>
    </subcellularLocation>
</comment>
<comment type="similarity">
    <text evidence="2">Belongs to the binding-protein-dependent transport system permease family. CysTW subfamily.</text>
</comment>
<keyword evidence="5 8" id="KW-0812">Transmembrane</keyword>
<feature type="transmembrane region" description="Helical" evidence="8">
    <location>
        <begin position="409"/>
        <end position="433"/>
    </location>
</feature>
<evidence type="ECO:0000259" key="9">
    <source>
        <dbReference type="PROSITE" id="PS50928"/>
    </source>
</evidence>
<evidence type="ECO:0000313" key="11">
    <source>
        <dbReference type="Proteomes" id="UP000064029"/>
    </source>
</evidence>
<sequence length="631" mass="67841">MCWREECPFWRKLCTDAIAVPQNLGKLWSVRGAMPAHNFGTGAMSILRIWDTPQAKTTLHFGCWPAAIVLAVGILIPLLIVLYVSFCEPLDFGGVAWTRHTFAGYLNLILDRDFDGNLTYRYAYLLVFTRSLLFATATTVICFFLGFPTALYIATQSANRRSLFLLLVSAPFVISLVVRAYGWVILLADGGIVNQAASVLLGRVTGLGLLYTDIATMIGLVSIFFPFMVLPLYVSFREFDFEVAEAASTLGATPWQVLTRILIPACATGIRAGVALIFVPALGSYVIPDLLGGAKSMMIGNVVQLAFTSDRNWPLGASLSIALLCIVVAVTWFARRTPLDVSRGGAGRDARAPFPGVEWIAVPTVAFLYFPIAALITTSFIDGPSALILSGWGVQGYRDIMDDPNLLRAAWTSLTLASTTVCIVSVLSIAAAATIGSTRGRVQTVFEEAMKMPLVVPEIVLAVATLLAFSVMKIELDFATLVFSHVVFCLPVAYIPIRASVMKIDSDLLDAAATLSATPWRTFCSVTLPLIWPGVLTGAILSFVTSLDDFVTSYFLGGAGVITLPTYIFGALKVGLTPKISAISTIVVVTSVVLVILSAFVNKRGRSRDRDSAPPVTLSTATTVQLSGNLG</sequence>
<dbReference type="OrthoDB" id="9808619at2"/>
<feature type="domain" description="ABC transmembrane type-1" evidence="9">
    <location>
        <begin position="128"/>
        <end position="334"/>
    </location>
</feature>
<feature type="transmembrane region" description="Helical" evidence="8">
    <location>
        <begin position="356"/>
        <end position="381"/>
    </location>
</feature>
<dbReference type="Proteomes" id="UP000064029">
    <property type="component" value="Unassembled WGS sequence"/>
</dbReference>
<protein>
    <submittedName>
        <fullName evidence="10">Spermidine/putrescine ABC transporter permease</fullName>
    </submittedName>
</protein>
<evidence type="ECO:0000256" key="2">
    <source>
        <dbReference type="ARBA" id="ARBA00007069"/>
    </source>
</evidence>
<evidence type="ECO:0000256" key="4">
    <source>
        <dbReference type="ARBA" id="ARBA00022475"/>
    </source>
</evidence>
<feature type="transmembrane region" description="Helical" evidence="8">
    <location>
        <begin position="550"/>
        <end position="570"/>
    </location>
</feature>
<dbReference type="EMBL" id="LOXM01000185">
    <property type="protein sequence ID" value="KVG61642.1"/>
    <property type="molecule type" value="Genomic_DNA"/>
</dbReference>
<evidence type="ECO:0000256" key="8">
    <source>
        <dbReference type="RuleBase" id="RU363032"/>
    </source>
</evidence>
<evidence type="ECO:0000256" key="3">
    <source>
        <dbReference type="ARBA" id="ARBA00022448"/>
    </source>
</evidence>
<feature type="transmembrane region" description="Helical" evidence="8">
    <location>
        <begin position="315"/>
        <end position="335"/>
    </location>
</feature>
<keyword evidence="4" id="KW-1003">Cell membrane</keyword>
<evidence type="ECO:0000256" key="5">
    <source>
        <dbReference type="ARBA" id="ARBA00022692"/>
    </source>
</evidence>
<dbReference type="GO" id="GO:0005886">
    <property type="term" value="C:plasma membrane"/>
    <property type="evidence" value="ECO:0007669"/>
    <property type="project" value="UniProtKB-SubCell"/>
</dbReference>
<feature type="transmembrane region" description="Helical" evidence="8">
    <location>
        <begin position="523"/>
        <end position="544"/>
    </location>
</feature>
<feature type="transmembrane region" description="Helical" evidence="8">
    <location>
        <begin position="63"/>
        <end position="86"/>
    </location>
</feature>
<keyword evidence="3 8" id="KW-0813">Transport</keyword>
<feature type="transmembrane region" description="Helical" evidence="8">
    <location>
        <begin position="122"/>
        <end position="151"/>
    </location>
</feature>
<dbReference type="AlphaFoldDB" id="A0A103R5K8"/>
<feature type="transmembrane region" description="Helical" evidence="8">
    <location>
        <begin position="478"/>
        <end position="497"/>
    </location>
</feature>
<feature type="transmembrane region" description="Helical" evidence="8">
    <location>
        <begin position="163"/>
        <end position="188"/>
    </location>
</feature>
<evidence type="ECO:0000256" key="6">
    <source>
        <dbReference type="ARBA" id="ARBA00022989"/>
    </source>
</evidence>
<dbReference type="InterPro" id="IPR035906">
    <property type="entry name" value="MetI-like_sf"/>
</dbReference>
<evidence type="ECO:0000313" key="10">
    <source>
        <dbReference type="EMBL" id="KVG61642.1"/>
    </source>
</evidence>
<organism evidence="10 11">
    <name type="scientific">Burkholderia ubonensis</name>
    <dbReference type="NCBI Taxonomy" id="101571"/>
    <lineage>
        <taxon>Bacteria</taxon>
        <taxon>Pseudomonadati</taxon>
        <taxon>Pseudomonadota</taxon>
        <taxon>Betaproteobacteria</taxon>
        <taxon>Burkholderiales</taxon>
        <taxon>Burkholderiaceae</taxon>
        <taxon>Burkholderia</taxon>
        <taxon>Burkholderia cepacia complex</taxon>
    </lineage>
</organism>
<dbReference type="PANTHER" id="PTHR42929">
    <property type="entry name" value="INNER MEMBRANE ABC TRANSPORTER PERMEASE PROTEIN YDCU-RELATED-RELATED"/>
    <property type="match status" value="1"/>
</dbReference>
<dbReference type="PROSITE" id="PS50928">
    <property type="entry name" value="ABC_TM1"/>
    <property type="match status" value="2"/>
</dbReference>